<dbReference type="RefSeq" id="WP_231744145.1">
    <property type="nucleotide sequence ID" value="NZ_CP037423.1"/>
</dbReference>
<feature type="transmembrane region" description="Helical" evidence="1">
    <location>
        <begin position="137"/>
        <end position="159"/>
    </location>
</feature>
<feature type="transmembrane region" description="Helical" evidence="1">
    <location>
        <begin position="488"/>
        <end position="508"/>
    </location>
</feature>
<feature type="transmembrane region" description="Helical" evidence="1">
    <location>
        <begin position="276"/>
        <end position="297"/>
    </location>
</feature>
<feature type="transmembrane region" description="Helical" evidence="1">
    <location>
        <begin position="234"/>
        <end position="256"/>
    </location>
</feature>
<proteinExistence type="predicted"/>
<feature type="transmembrane region" description="Helical" evidence="1">
    <location>
        <begin position="395"/>
        <end position="418"/>
    </location>
</feature>
<evidence type="ECO:0000256" key="1">
    <source>
        <dbReference type="SAM" id="Phobius"/>
    </source>
</evidence>
<name>A0A518HLJ5_9BACT</name>
<evidence type="ECO:0000313" key="2">
    <source>
        <dbReference type="EMBL" id="QDV41724.1"/>
    </source>
</evidence>
<dbReference type="Proteomes" id="UP000319004">
    <property type="component" value="Chromosome"/>
</dbReference>
<feature type="transmembrane region" description="Helical" evidence="1">
    <location>
        <begin position="171"/>
        <end position="193"/>
    </location>
</feature>
<dbReference type="GO" id="GO:0005886">
    <property type="term" value="C:plasma membrane"/>
    <property type="evidence" value="ECO:0007669"/>
    <property type="project" value="UniProtKB-SubCell"/>
</dbReference>
<keyword evidence="1" id="KW-0472">Membrane</keyword>
<dbReference type="EMBL" id="CP037423">
    <property type="protein sequence ID" value="QDV41724.1"/>
    <property type="molecule type" value="Genomic_DNA"/>
</dbReference>
<feature type="transmembrane region" description="Helical" evidence="1">
    <location>
        <begin position="88"/>
        <end position="107"/>
    </location>
</feature>
<keyword evidence="1" id="KW-0812">Transmembrane</keyword>
<feature type="transmembrane region" description="Helical" evidence="1">
    <location>
        <begin position="345"/>
        <end position="375"/>
    </location>
</feature>
<feature type="transmembrane region" description="Helical" evidence="1">
    <location>
        <begin position="205"/>
        <end position="228"/>
    </location>
</feature>
<feature type="transmembrane region" description="Helical" evidence="1">
    <location>
        <begin position="51"/>
        <end position="68"/>
    </location>
</feature>
<gene>
    <name evidence="2" type="ORF">Enr13x_15670</name>
</gene>
<sequence>MATIEHTIESTPADSGADWLGRLDRWCERVGDAINPILVKETRQSLKSRQFVVTFSMILFAALAWTIAGSLSLMPRIYTTPSAPRMMIGYYAVLALPMMMVVPLAAYRSLESEIDDGTLELLSITALSPWQIVMGKLASASLQMVLYFVTLFPCLAYAYSLRGVDLPTTLLIVASLAVTGLLLTVVGLFFAPLARGRSGRVATMLVLIFILVLAEYGISSMVVGMILYGNPLSAPALLFTVLATFALSGSLGHLLLTATAAQLTPETENRSTSLRLSLLVLTTICVATIAAAMLVLGDDGLPVYIGGLFVIAGLWTFCGALMVGERSTITPRIRRELPSSFLGRLCLTWLTPGPTTGLVFAIIGISILASIQYVSLDWVLRTANVGGSMRRQLRLLLGVPAILYPAYLISFLVAVRVVMFAVRLRNNPRVEIGLAALIVVAVMAALVPYSLQLHYNDYQPLTYDSTWQVTNWAFTMATAVERRLPPGVVGQIVGAAVCLSLLSFFAAWQTTRPRRIATPQRVQEELSRR</sequence>
<keyword evidence="3" id="KW-1185">Reference proteome</keyword>
<feature type="transmembrane region" description="Helical" evidence="1">
    <location>
        <begin position="430"/>
        <end position="451"/>
    </location>
</feature>
<keyword evidence="1" id="KW-1133">Transmembrane helix</keyword>
<dbReference type="GO" id="GO:0140359">
    <property type="term" value="F:ABC-type transporter activity"/>
    <property type="evidence" value="ECO:0007669"/>
    <property type="project" value="InterPro"/>
</dbReference>
<dbReference type="KEGG" id="snep:Enr13x_15670"/>
<evidence type="ECO:0000313" key="3">
    <source>
        <dbReference type="Proteomes" id="UP000319004"/>
    </source>
</evidence>
<protein>
    <submittedName>
        <fullName evidence="2">ABC-2 family transporter protein</fullName>
    </submittedName>
</protein>
<feature type="transmembrane region" description="Helical" evidence="1">
    <location>
        <begin position="303"/>
        <end position="324"/>
    </location>
</feature>
<dbReference type="AlphaFoldDB" id="A0A518HLJ5"/>
<organism evidence="2 3">
    <name type="scientific">Stieleria neptunia</name>
    <dbReference type="NCBI Taxonomy" id="2527979"/>
    <lineage>
        <taxon>Bacteria</taxon>
        <taxon>Pseudomonadati</taxon>
        <taxon>Planctomycetota</taxon>
        <taxon>Planctomycetia</taxon>
        <taxon>Pirellulales</taxon>
        <taxon>Pirellulaceae</taxon>
        <taxon>Stieleria</taxon>
    </lineage>
</organism>
<accession>A0A518HLJ5</accession>
<reference evidence="2 3" key="1">
    <citation type="submission" date="2019-03" db="EMBL/GenBank/DDBJ databases">
        <title>Deep-cultivation of Planctomycetes and their phenomic and genomic characterization uncovers novel biology.</title>
        <authorList>
            <person name="Wiegand S."/>
            <person name="Jogler M."/>
            <person name="Boedeker C."/>
            <person name="Pinto D."/>
            <person name="Vollmers J."/>
            <person name="Rivas-Marin E."/>
            <person name="Kohn T."/>
            <person name="Peeters S.H."/>
            <person name="Heuer A."/>
            <person name="Rast P."/>
            <person name="Oberbeckmann S."/>
            <person name="Bunk B."/>
            <person name="Jeske O."/>
            <person name="Meyerdierks A."/>
            <person name="Storesund J.E."/>
            <person name="Kallscheuer N."/>
            <person name="Luecker S."/>
            <person name="Lage O.M."/>
            <person name="Pohl T."/>
            <person name="Merkel B.J."/>
            <person name="Hornburger P."/>
            <person name="Mueller R.-W."/>
            <person name="Bruemmer F."/>
            <person name="Labrenz M."/>
            <person name="Spormann A.M."/>
            <person name="Op den Camp H."/>
            <person name="Overmann J."/>
            <person name="Amann R."/>
            <person name="Jetten M.S.M."/>
            <person name="Mascher T."/>
            <person name="Medema M.H."/>
            <person name="Devos D.P."/>
            <person name="Kaster A.-K."/>
            <person name="Ovreas L."/>
            <person name="Rohde M."/>
            <person name="Galperin M.Y."/>
            <person name="Jogler C."/>
        </authorList>
    </citation>
    <scope>NUCLEOTIDE SEQUENCE [LARGE SCALE GENOMIC DNA]</scope>
    <source>
        <strain evidence="2 3">Enr13</strain>
    </source>
</reference>